<dbReference type="InterPro" id="IPR025177">
    <property type="entry name" value="MciZ"/>
</dbReference>
<dbReference type="Pfam" id="PF13072">
    <property type="entry name" value="MciZ"/>
    <property type="match status" value="1"/>
</dbReference>
<dbReference type="EMBL" id="SOMN01000003">
    <property type="protein sequence ID" value="TFE30122.1"/>
    <property type="molecule type" value="Genomic_DNA"/>
</dbReference>
<proteinExistence type="predicted"/>
<evidence type="ECO:0000313" key="2">
    <source>
        <dbReference type="Proteomes" id="UP000297900"/>
    </source>
</evidence>
<name>A0A4Y8M5T4_9BACL</name>
<gene>
    <name evidence="1" type="primary">mciZ</name>
    <name evidence="1" type="ORF">E2980_03950</name>
</gene>
<dbReference type="OrthoDB" id="2990038at2"/>
<sequence>MKKYVTPRKLQLVGKAWEVRHALRQEQKKRGGNTPLIELLSTVNLESGNGTVLLK</sequence>
<comment type="caution">
    <text evidence="1">The sequence shown here is derived from an EMBL/GenBank/DDBJ whole genome shotgun (WGS) entry which is preliminary data.</text>
</comment>
<keyword evidence="2" id="KW-1185">Reference proteome</keyword>
<dbReference type="Proteomes" id="UP000297900">
    <property type="component" value="Unassembled WGS sequence"/>
</dbReference>
<evidence type="ECO:0000313" key="1">
    <source>
        <dbReference type="EMBL" id="TFE30122.1"/>
    </source>
</evidence>
<accession>A0A4Y8M5T4</accession>
<reference evidence="1 2" key="1">
    <citation type="submission" date="2019-03" db="EMBL/GenBank/DDBJ databases">
        <title>Cohnella endophytica sp. nov., a novel endophytic bacterium isolated from bark of Sonneratia apetala.</title>
        <authorList>
            <person name="Tuo L."/>
        </authorList>
    </citation>
    <scope>NUCLEOTIDE SEQUENCE [LARGE SCALE GENOMIC DNA]</scope>
    <source>
        <strain evidence="1 2">CCTCC AB 208254</strain>
    </source>
</reference>
<organism evidence="1 2">
    <name type="scientific">Cohnella luojiensis</name>
    <dbReference type="NCBI Taxonomy" id="652876"/>
    <lineage>
        <taxon>Bacteria</taxon>
        <taxon>Bacillati</taxon>
        <taxon>Bacillota</taxon>
        <taxon>Bacilli</taxon>
        <taxon>Bacillales</taxon>
        <taxon>Paenibacillaceae</taxon>
        <taxon>Cohnella</taxon>
    </lineage>
</organism>
<protein>
    <submittedName>
        <fullName evidence="1">Z-ring formation inhibitor MciZ</fullName>
    </submittedName>
</protein>
<dbReference type="AlphaFoldDB" id="A0A4Y8M5T4"/>